<feature type="compositionally biased region" description="Polar residues" evidence="1">
    <location>
        <begin position="331"/>
        <end position="344"/>
    </location>
</feature>
<feature type="compositionally biased region" description="Low complexity" evidence="1">
    <location>
        <begin position="309"/>
        <end position="324"/>
    </location>
</feature>
<feature type="transmembrane region" description="Helical" evidence="2">
    <location>
        <begin position="198"/>
        <end position="222"/>
    </location>
</feature>
<proteinExistence type="predicted"/>
<evidence type="ECO:0000313" key="3">
    <source>
        <dbReference type="EMBL" id="KAF7316000.1"/>
    </source>
</evidence>
<keyword evidence="2" id="KW-1133">Transmembrane helix</keyword>
<dbReference type="AlphaFoldDB" id="A0A8H6THU3"/>
<feature type="transmembrane region" description="Helical" evidence="2">
    <location>
        <begin position="71"/>
        <end position="95"/>
    </location>
</feature>
<gene>
    <name evidence="3" type="ORF">MIND_00117300</name>
</gene>
<organism evidence="3 4">
    <name type="scientific">Mycena indigotica</name>
    <dbReference type="NCBI Taxonomy" id="2126181"/>
    <lineage>
        <taxon>Eukaryota</taxon>
        <taxon>Fungi</taxon>
        <taxon>Dikarya</taxon>
        <taxon>Basidiomycota</taxon>
        <taxon>Agaricomycotina</taxon>
        <taxon>Agaricomycetes</taxon>
        <taxon>Agaricomycetidae</taxon>
        <taxon>Agaricales</taxon>
        <taxon>Marasmiineae</taxon>
        <taxon>Mycenaceae</taxon>
        <taxon>Mycena</taxon>
    </lineage>
</organism>
<name>A0A8H6THU3_9AGAR</name>
<feature type="transmembrane region" description="Helical" evidence="2">
    <location>
        <begin position="32"/>
        <end position="59"/>
    </location>
</feature>
<feature type="transmembrane region" description="Helical" evidence="2">
    <location>
        <begin position="280"/>
        <end position="305"/>
    </location>
</feature>
<dbReference type="Proteomes" id="UP000636479">
    <property type="component" value="Unassembled WGS sequence"/>
</dbReference>
<accession>A0A8H6THU3</accession>
<sequence>MRLYIRTRRECVDQYSSETPTSMAKLDIPNQLIGIASLWPTTLIYGVNIAMFVICWAILVKKHSRGQHSWFLLSAISVQFLLSTAHIICALGAAVNAFTVVSSTAPTAQLTQVWISPLGRWTNARQLMHTLNNFIGDIILIWRLYVVYGNNWWIIILPVCLAGAEVACNLYSIITTFVNPSLIIKSLMGTRSNSFDQVVIAGFSLMAATQLVVTTLLAIKIYSASQSLRKLSRVATTGRNLSTYSDIIWMLVESGSVMAIVDLIWLACWKQGLGGISECILAILGQLSPLVSFSIIARIGLHLAFNGDTSASGSKSQGSSTSATLEFRARSGTTTRSALTASGSATELKPVWKEETQGEIV</sequence>
<dbReference type="GeneID" id="59340629"/>
<evidence type="ECO:0000256" key="1">
    <source>
        <dbReference type="SAM" id="MobiDB-lite"/>
    </source>
</evidence>
<evidence type="ECO:0000313" key="4">
    <source>
        <dbReference type="Proteomes" id="UP000636479"/>
    </source>
</evidence>
<reference evidence="3" key="1">
    <citation type="submission" date="2020-05" db="EMBL/GenBank/DDBJ databases">
        <title>Mycena genomes resolve the evolution of fungal bioluminescence.</title>
        <authorList>
            <person name="Tsai I.J."/>
        </authorList>
    </citation>
    <scope>NUCLEOTIDE SEQUENCE</scope>
    <source>
        <strain evidence="3">171206Taipei</strain>
    </source>
</reference>
<feature type="region of interest" description="Disordered" evidence="1">
    <location>
        <begin position="308"/>
        <end position="344"/>
    </location>
</feature>
<keyword evidence="4" id="KW-1185">Reference proteome</keyword>
<evidence type="ECO:0000256" key="2">
    <source>
        <dbReference type="SAM" id="Phobius"/>
    </source>
</evidence>
<protein>
    <submittedName>
        <fullName evidence="3">Uncharacterized protein</fullName>
    </submittedName>
</protein>
<keyword evidence="2" id="KW-0812">Transmembrane</keyword>
<comment type="caution">
    <text evidence="3">The sequence shown here is derived from an EMBL/GenBank/DDBJ whole genome shotgun (WGS) entry which is preliminary data.</text>
</comment>
<dbReference type="EMBL" id="JACAZF010000001">
    <property type="protein sequence ID" value="KAF7316000.1"/>
    <property type="molecule type" value="Genomic_DNA"/>
</dbReference>
<dbReference type="RefSeq" id="XP_037226023.1">
    <property type="nucleotide sequence ID" value="XM_037358113.1"/>
</dbReference>
<feature type="transmembrane region" description="Helical" evidence="2">
    <location>
        <begin position="152"/>
        <end position="178"/>
    </location>
</feature>
<keyword evidence="2" id="KW-0472">Membrane</keyword>
<dbReference type="OrthoDB" id="3357408at2759"/>
<feature type="transmembrane region" description="Helical" evidence="2">
    <location>
        <begin position="247"/>
        <end position="268"/>
    </location>
</feature>